<dbReference type="InterPro" id="IPR011009">
    <property type="entry name" value="Kinase-like_dom_sf"/>
</dbReference>
<dbReference type="Proteomes" id="UP000199207">
    <property type="component" value="Unassembled WGS sequence"/>
</dbReference>
<sequence length="989" mass="101115">MGEYSGDREARDAAGPGGGTAPEGGEPPDGAPEAAEAADDGIVRTQVFSDADEVTDEAPAIDLRKAELPTAEASPVDTADDGDGADDADDDDGADDEDAETEVQDAAVRDEPRDAVPGPRGSRDRSGDFGTVVLGPGDTRGAGDDRGTVTLGPEDKRTGDFGTVVLGPEDAGGAGDDRGTVTLGPEDKRTGDFGTVVLGDIASEAEAEAEAEVRADAASDAASEAGTGRTERSHSFPVPPPAERDPAEPARAHALPLEELPTEPARTERTPEAAPAPESSPEPSPAAAGPDDPRAVVPLPRKPVGSPDHPPAPRPDRSPAPRGRLLSGRYRLGPVVGRGGMGTVWRATDEMLGRSVAVKELRLPPGVDDLERRRLITRTLREAKAIAAIRSQGVVTIYDVVDEGARPWIVMELIEGRSMADIIREQGPLEPLRAAAIALSVLGVLRAAHRVGILHRDVKPSNVLISDEDGRVVLTDFGIAKVEGDPSITSTGMLVGAPSYISPERARGEELGPPADLWSLGALLYCAVEGRPPYDKGGAIATLAAVMNDPLEVPESAGPLAEVIEGLLAKDPERRLDEPGTRRRLEAVLAAGEGPGGGGGGSTAGFLLGTPSAPREPGSGSGSGSDGASSVPAAPATPPPGFGPPVLPPGGSSPSEADNTPAQPVPVVPPAGPSAPPPGPAGDGAEPATGTSVGAIAPRPPGGGPGRRRRVLLLAVLAALLVAAVGVVAVTQLAGGGSADPGESPGAATGGKGTDEKEDGPEETGGTDETDAPGDADGTTEGGTGTGGGQETGSPEDQDSDQSDGGGDSGRPDPDTGGPPGTQPDRDGDFTFPSDPPSGFNRTVSAEFEFSIALPEDWVQHGVAGENSGAIFGPPGGGPPWVQVDFTDRPGDSAETAWRLQEPAVRQNSTDYEHLSIEPVEWRDYPTVADWAFRRTEDGTRVQVLNRGFRVDDGHGYAIMITCVAAEWDGNDCRTLRDTAFGTFQPLTD</sequence>
<name>A0A1I1EAB9_9ACTN</name>
<evidence type="ECO:0000259" key="9">
    <source>
        <dbReference type="PROSITE" id="PS50011"/>
    </source>
</evidence>
<dbReference type="InterPro" id="IPR008271">
    <property type="entry name" value="Ser/Thr_kinase_AS"/>
</dbReference>
<evidence type="ECO:0000256" key="7">
    <source>
        <dbReference type="PROSITE-ProRule" id="PRU10141"/>
    </source>
</evidence>
<dbReference type="EMBL" id="FOLM01000001">
    <property type="protein sequence ID" value="SFB84064.1"/>
    <property type="molecule type" value="Genomic_DNA"/>
</dbReference>
<dbReference type="Gene3D" id="3.30.200.20">
    <property type="entry name" value="Phosphorylase Kinase, domain 1"/>
    <property type="match status" value="1"/>
</dbReference>
<evidence type="ECO:0000256" key="8">
    <source>
        <dbReference type="SAM" id="MobiDB-lite"/>
    </source>
</evidence>
<gene>
    <name evidence="10" type="ORF">SAMN05421773_101216</name>
</gene>
<dbReference type="CDD" id="cd14014">
    <property type="entry name" value="STKc_PknB_like"/>
    <property type="match status" value="1"/>
</dbReference>
<feature type="compositionally biased region" description="Low complexity" evidence="8">
    <location>
        <begin position="252"/>
        <end position="264"/>
    </location>
</feature>
<feature type="compositionally biased region" description="Pro residues" evidence="8">
    <location>
        <begin position="663"/>
        <end position="680"/>
    </location>
</feature>
<accession>A0A1I1EAB9</accession>
<keyword evidence="2" id="KW-0723">Serine/threonine-protein kinase</keyword>
<reference evidence="10 11" key="1">
    <citation type="submission" date="2016-10" db="EMBL/GenBank/DDBJ databases">
        <authorList>
            <person name="de Groot N.N."/>
        </authorList>
    </citation>
    <scope>NUCLEOTIDE SEQUENCE [LARGE SCALE GENOMIC DNA]</scope>
    <source>
        <strain evidence="10 11">CGMCC 4.5739</strain>
    </source>
</reference>
<feature type="compositionally biased region" description="Basic and acidic residues" evidence="8">
    <location>
        <begin position="1"/>
        <end position="12"/>
    </location>
</feature>
<keyword evidence="5 10" id="KW-0418">Kinase</keyword>
<keyword evidence="3" id="KW-0808">Transferase</keyword>
<evidence type="ECO:0000256" key="6">
    <source>
        <dbReference type="ARBA" id="ARBA00022840"/>
    </source>
</evidence>
<feature type="compositionally biased region" description="Low complexity" evidence="8">
    <location>
        <begin position="683"/>
        <end position="697"/>
    </location>
</feature>
<dbReference type="EC" id="2.7.11.1" evidence="1"/>
<dbReference type="SMART" id="SM00220">
    <property type="entry name" value="S_TKc"/>
    <property type="match status" value="1"/>
</dbReference>
<dbReference type="AlphaFoldDB" id="A0A1I1EAB9"/>
<keyword evidence="4 7" id="KW-0547">Nucleotide-binding</keyword>
<dbReference type="GO" id="GO:0004674">
    <property type="term" value="F:protein serine/threonine kinase activity"/>
    <property type="evidence" value="ECO:0007669"/>
    <property type="project" value="UniProtKB-KW"/>
</dbReference>
<feature type="domain" description="Protein kinase" evidence="9">
    <location>
        <begin position="330"/>
        <end position="589"/>
    </location>
</feature>
<dbReference type="PROSITE" id="PS00108">
    <property type="entry name" value="PROTEIN_KINASE_ST"/>
    <property type="match status" value="1"/>
</dbReference>
<feature type="compositionally biased region" description="Basic and acidic residues" evidence="8">
    <location>
        <begin position="175"/>
        <end position="191"/>
    </location>
</feature>
<dbReference type="SUPFAM" id="SSF56112">
    <property type="entry name" value="Protein kinase-like (PK-like)"/>
    <property type="match status" value="1"/>
</dbReference>
<dbReference type="PANTHER" id="PTHR43289">
    <property type="entry name" value="MITOGEN-ACTIVATED PROTEIN KINASE KINASE KINASE 20-RELATED"/>
    <property type="match status" value="1"/>
</dbReference>
<dbReference type="Gene3D" id="1.10.510.10">
    <property type="entry name" value="Transferase(Phosphotransferase) domain 1"/>
    <property type="match status" value="1"/>
</dbReference>
<dbReference type="STRING" id="910347.SAMN05421773_101216"/>
<feature type="compositionally biased region" description="Gly residues" evidence="8">
    <location>
        <begin position="780"/>
        <end position="791"/>
    </location>
</feature>
<dbReference type="PANTHER" id="PTHR43289:SF6">
    <property type="entry name" value="SERINE_THREONINE-PROTEIN KINASE NEKL-3"/>
    <property type="match status" value="1"/>
</dbReference>
<feature type="region of interest" description="Disordered" evidence="8">
    <location>
        <begin position="734"/>
        <end position="842"/>
    </location>
</feature>
<evidence type="ECO:0000313" key="10">
    <source>
        <dbReference type="EMBL" id="SFB84064.1"/>
    </source>
</evidence>
<feature type="binding site" evidence="7">
    <location>
        <position position="359"/>
    </location>
    <ligand>
        <name>ATP</name>
        <dbReference type="ChEBI" id="CHEBI:30616"/>
    </ligand>
</feature>
<evidence type="ECO:0000256" key="5">
    <source>
        <dbReference type="ARBA" id="ARBA00022777"/>
    </source>
</evidence>
<feature type="region of interest" description="Disordered" evidence="8">
    <location>
        <begin position="590"/>
        <end position="704"/>
    </location>
</feature>
<dbReference type="GO" id="GO:0005524">
    <property type="term" value="F:ATP binding"/>
    <property type="evidence" value="ECO:0007669"/>
    <property type="project" value="UniProtKB-UniRule"/>
</dbReference>
<organism evidence="10 11">
    <name type="scientific">Streptomyces aidingensis</name>
    <dbReference type="NCBI Taxonomy" id="910347"/>
    <lineage>
        <taxon>Bacteria</taxon>
        <taxon>Bacillati</taxon>
        <taxon>Actinomycetota</taxon>
        <taxon>Actinomycetes</taxon>
        <taxon>Kitasatosporales</taxon>
        <taxon>Streptomycetaceae</taxon>
        <taxon>Streptomyces</taxon>
    </lineage>
</organism>
<feature type="region of interest" description="Disordered" evidence="8">
    <location>
        <begin position="1"/>
        <end position="328"/>
    </location>
</feature>
<dbReference type="OrthoDB" id="9762169at2"/>
<dbReference type="InterPro" id="IPR000719">
    <property type="entry name" value="Prot_kinase_dom"/>
</dbReference>
<evidence type="ECO:0000256" key="3">
    <source>
        <dbReference type="ARBA" id="ARBA00022679"/>
    </source>
</evidence>
<feature type="compositionally biased region" description="Pro residues" evidence="8">
    <location>
        <begin position="635"/>
        <end position="648"/>
    </location>
</feature>
<dbReference type="PROSITE" id="PS00107">
    <property type="entry name" value="PROTEIN_KINASE_ATP"/>
    <property type="match status" value="1"/>
</dbReference>
<evidence type="ECO:0000256" key="4">
    <source>
        <dbReference type="ARBA" id="ARBA00022741"/>
    </source>
</evidence>
<protein>
    <recommendedName>
        <fullName evidence="1">non-specific serine/threonine protein kinase</fullName>
        <ecNumber evidence="1">2.7.11.1</ecNumber>
    </recommendedName>
</protein>
<feature type="compositionally biased region" description="Basic and acidic residues" evidence="8">
    <location>
        <begin position="242"/>
        <end position="251"/>
    </location>
</feature>
<feature type="compositionally biased region" description="Basic and acidic residues" evidence="8">
    <location>
        <begin position="141"/>
        <end position="159"/>
    </location>
</feature>
<evidence type="ECO:0000313" key="11">
    <source>
        <dbReference type="Proteomes" id="UP000199207"/>
    </source>
</evidence>
<proteinExistence type="predicted"/>
<evidence type="ECO:0000256" key="2">
    <source>
        <dbReference type="ARBA" id="ARBA00022527"/>
    </source>
</evidence>
<dbReference type="Pfam" id="PF00069">
    <property type="entry name" value="Pkinase"/>
    <property type="match status" value="1"/>
</dbReference>
<feature type="compositionally biased region" description="Low complexity" evidence="8">
    <location>
        <begin position="604"/>
        <end position="618"/>
    </location>
</feature>
<feature type="compositionally biased region" description="Gly residues" evidence="8">
    <location>
        <begin position="593"/>
        <end position="603"/>
    </location>
</feature>
<evidence type="ECO:0000256" key="1">
    <source>
        <dbReference type="ARBA" id="ARBA00012513"/>
    </source>
</evidence>
<feature type="compositionally biased region" description="Acidic residues" evidence="8">
    <location>
        <begin position="756"/>
        <end position="774"/>
    </location>
</feature>
<dbReference type="InterPro" id="IPR017441">
    <property type="entry name" value="Protein_kinase_ATP_BS"/>
</dbReference>
<dbReference type="RefSeq" id="WP_093836674.1">
    <property type="nucleotide sequence ID" value="NZ_FOLM01000001.1"/>
</dbReference>
<feature type="compositionally biased region" description="Acidic residues" evidence="8">
    <location>
        <begin position="78"/>
        <end position="103"/>
    </location>
</feature>
<keyword evidence="11" id="KW-1185">Reference proteome</keyword>
<dbReference type="PROSITE" id="PS50011">
    <property type="entry name" value="PROTEIN_KINASE_DOM"/>
    <property type="match status" value="1"/>
</dbReference>
<keyword evidence="6 7" id="KW-0067">ATP-binding</keyword>